<keyword evidence="2" id="KW-1185">Reference proteome</keyword>
<evidence type="ECO:0000313" key="1">
    <source>
        <dbReference type="EMBL" id="MBB5205180.1"/>
    </source>
</evidence>
<proteinExistence type="predicted"/>
<comment type="caution">
    <text evidence="1">The sequence shown here is derived from an EMBL/GenBank/DDBJ whole genome shotgun (WGS) entry which is preliminary data.</text>
</comment>
<dbReference type="RefSeq" id="WP_184044747.1">
    <property type="nucleotide sequence ID" value="NZ_JACHHO010000003.1"/>
</dbReference>
<reference evidence="1 2" key="1">
    <citation type="submission" date="2020-08" db="EMBL/GenBank/DDBJ databases">
        <title>Genomic Encyclopedia of Type Strains, Phase IV (KMG-IV): sequencing the most valuable type-strain genomes for metagenomic binning, comparative biology and taxonomic classification.</title>
        <authorList>
            <person name="Goeker M."/>
        </authorList>
    </citation>
    <scope>NUCLEOTIDE SEQUENCE [LARGE SCALE GENOMIC DNA]</scope>
    <source>
        <strain evidence="1 2">DSM 23958</strain>
    </source>
</reference>
<protein>
    <submittedName>
        <fullName evidence="1">Uncharacterized protein</fullName>
    </submittedName>
</protein>
<name>A0A840S9W1_9BURK</name>
<organism evidence="1 2">
    <name type="scientific">Inhella inkyongensis</name>
    <dbReference type="NCBI Taxonomy" id="392593"/>
    <lineage>
        <taxon>Bacteria</taxon>
        <taxon>Pseudomonadati</taxon>
        <taxon>Pseudomonadota</taxon>
        <taxon>Betaproteobacteria</taxon>
        <taxon>Burkholderiales</taxon>
        <taxon>Sphaerotilaceae</taxon>
        <taxon>Inhella</taxon>
    </lineage>
</organism>
<dbReference type="Proteomes" id="UP000554837">
    <property type="component" value="Unassembled WGS sequence"/>
</dbReference>
<dbReference type="EMBL" id="JACHHO010000003">
    <property type="protein sequence ID" value="MBB5205180.1"/>
    <property type="molecule type" value="Genomic_DNA"/>
</dbReference>
<accession>A0A840S9W1</accession>
<dbReference type="AlphaFoldDB" id="A0A840S9W1"/>
<evidence type="ECO:0000313" key="2">
    <source>
        <dbReference type="Proteomes" id="UP000554837"/>
    </source>
</evidence>
<gene>
    <name evidence="1" type="ORF">HNQ51_002499</name>
</gene>
<sequence>MNLALAAAGLAQAAAPGSSLHQYELGEANRAPSNQVVHYVKSNLDGSKRTVLSLFFPAPLAVEVLKVEADGRYLALVQTRLDPQTLSESWMRSYNGLERAEGKGQLQMALSAEPGQARLVAEVAGTLMPVSASHLPAHLYNFDLSGLNLTLPLLKNPRADFTVGIVDPDFNFLRTRFKPNAGVLEGGFVDKGQARFRYLRDEALDDVPTHRFEVGGPAFGGVKGTLWVNAKDRLIERFEHALPDNPDWKNFKLSRLSSRTMDKAGWEAFKAATVQRAAQLLETD</sequence>